<dbReference type="InterPro" id="IPR020846">
    <property type="entry name" value="MFS_dom"/>
</dbReference>
<feature type="transmembrane region" description="Helical" evidence="7">
    <location>
        <begin position="822"/>
        <end position="842"/>
    </location>
</feature>
<dbReference type="PANTHER" id="PTHR23504">
    <property type="entry name" value="MAJOR FACILITATOR SUPERFAMILY DOMAIN-CONTAINING PROTEIN 10"/>
    <property type="match status" value="1"/>
</dbReference>
<feature type="transmembrane region" description="Helical" evidence="7">
    <location>
        <begin position="799"/>
        <end position="816"/>
    </location>
</feature>
<protein>
    <recommendedName>
        <fullName evidence="8">Major facilitator superfamily (MFS) profile domain-containing protein</fullName>
    </recommendedName>
</protein>
<feature type="region of interest" description="Disordered" evidence="6">
    <location>
        <begin position="421"/>
        <end position="442"/>
    </location>
</feature>
<evidence type="ECO:0000256" key="3">
    <source>
        <dbReference type="ARBA" id="ARBA00022692"/>
    </source>
</evidence>
<dbReference type="SUPFAM" id="SSF53335">
    <property type="entry name" value="S-adenosyl-L-methionine-dependent methyltransferases"/>
    <property type="match status" value="1"/>
</dbReference>
<dbReference type="InterPro" id="IPR041698">
    <property type="entry name" value="Methyltransf_25"/>
</dbReference>
<dbReference type="PROSITE" id="PS50850">
    <property type="entry name" value="MFS"/>
    <property type="match status" value="1"/>
</dbReference>
<dbReference type="GO" id="GO:0016020">
    <property type="term" value="C:membrane"/>
    <property type="evidence" value="ECO:0007669"/>
    <property type="project" value="UniProtKB-SubCell"/>
</dbReference>
<evidence type="ECO:0000256" key="7">
    <source>
        <dbReference type="SAM" id="Phobius"/>
    </source>
</evidence>
<feature type="transmembrane region" description="Helical" evidence="7">
    <location>
        <begin position="522"/>
        <end position="545"/>
    </location>
</feature>
<evidence type="ECO:0000256" key="4">
    <source>
        <dbReference type="ARBA" id="ARBA00022989"/>
    </source>
</evidence>
<dbReference type="Gene3D" id="3.40.50.150">
    <property type="entry name" value="Vaccinia Virus protein VP39"/>
    <property type="match status" value="1"/>
</dbReference>
<evidence type="ECO:0000259" key="8">
    <source>
        <dbReference type="PROSITE" id="PS50850"/>
    </source>
</evidence>
<dbReference type="Gene3D" id="1.20.1250.20">
    <property type="entry name" value="MFS general substrate transporter like domains"/>
    <property type="match status" value="1"/>
</dbReference>
<keyword evidence="5 7" id="KW-0472">Membrane</keyword>
<dbReference type="GO" id="GO:0022857">
    <property type="term" value="F:transmembrane transporter activity"/>
    <property type="evidence" value="ECO:0007669"/>
    <property type="project" value="InterPro"/>
</dbReference>
<evidence type="ECO:0000313" key="9">
    <source>
        <dbReference type="EMBL" id="SMQ47739.1"/>
    </source>
</evidence>
<feature type="transmembrane region" description="Helical" evidence="7">
    <location>
        <begin position="731"/>
        <end position="750"/>
    </location>
</feature>
<feature type="transmembrane region" description="Helical" evidence="7">
    <location>
        <begin position="849"/>
        <end position="873"/>
    </location>
</feature>
<feature type="domain" description="Major facilitator superfamily (MFS) profile" evidence="8">
    <location>
        <begin position="451"/>
        <end position="944"/>
    </location>
</feature>
<dbReference type="InterPro" id="IPR001958">
    <property type="entry name" value="Tet-R_TetA/multi-R_MdtG-like"/>
</dbReference>
<comment type="subcellular location">
    <subcellularLocation>
        <location evidence="1">Membrane</location>
        <topology evidence="1">Multi-pass membrane protein</topology>
    </subcellularLocation>
</comment>
<dbReference type="Pfam" id="PF13649">
    <property type="entry name" value="Methyltransf_25"/>
    <property type="match status" value="1"/>
</dbReference>
<keyword evidence="3 7" id="KW-0812">Transmembrane</keyword>
<dbReference type="AlphaFoldDB" id="A0A1X7RJZ1"/>
<dbReference type="EMBL" id="LT853693">
    <property type="protein sequence ID" value="SMQ47739.1"/>
    <property type="molecule type" value="Genomic_DNA"/>
</dbReference>
<feature type="transmembrane region" description="Helical" evidence="7">
    <location>
        <begin position="920"/>
        <end position="940"/>
    </location>
</feature>
<dbReference type="InterPro" id="IPR036259">
    <property type="entry name" value="MFS_trans_sf"/>
</dbReference>
<dbReference type="Proteomes" id="UP000215127">
    <property type="component" value="Chromosome 2"/>
</dbReference>
<dbReference type="InterPro" id="IPR011701">
    <property type="entry name" value="MFS"/>
</dbReference>
<evidence type="ECO:0000256" key="5">
    <source>
        <dbReference type="ARBA" id="ARBA00023136"/>
    </source>
</evidence>
<keyword evidence="10" id="KW-1185">Reference proteome</keyword>
<dbReference type="CDD" id="cd17330">
    <property type="entry name" value="MFS_SLC46_TetA_like"/>
    <property type="match status" value="1"/>
</dbReference>
<feature type="region of interest" description="Disordered" evidence="6">
    <location>
        <begin position="380"/>
        <end position="401"/>
    </location>
</feature>
<dbReference type="InterPro" id="IPR029063">
    <property type="entry name" value="SAM-dependent_MTases_sf"/>
</dbReference>
<gene>
    <name evidence="9" type="ORF">ZT3D7_G2887</name>
</gene>
<feature type="transmembrane region" description="Helical" evidence="7">
    <location>
        <begin position="490"/>
        <end position="510"/>
    </location>
</feature>
<organism evidence="9 10">
    <name type="scientific">Zymoseptoria tritici (strain ST99CH_3D7)</name>
    <dbReference type="NCBI Taxonomy" id="1276538"/>
    <lineage>
        <taxon>Eukaryota</taxon>
        <taxon>Fungi</taxon>
        <taxon>Dikarya</taxon>
        <taxon>Ascomycota</taxon>
        <taxon>Pezizomycotina</taxon>
        <taxon>Dothideomycetes</taxon>
        <taxon>Dothideomycetidae</taxon>
        <taxon>Mycosphaerellales</taxon>
        <taxon>Mycosphaerellaceae</taxon>
        <taxon>Zymoseptoria</taxon>
    </lineage>
</organism>
<reference evidence="9 10" key="1">
    <citation type="submission" date="2016-06" db="EMBL/GenBank/DDBJ databases">
        <authorList>
            <person name="Kjaerup R.B."/>
            <person name="Dalgaard T.S."/>
            <person name="Juul-Madsen H.R."/>
        </authorList>
    </citation>
    <scope>NUCLEOTIDE SEQUENCE [LARGE SCALE GENOMIC DNA]</scope>
</reference>
<proteinExistence type="predicted"/>
<dbReference type="CDD" id="cd02440">
    <property type="entry name" value="AdoMet_MTases"/>
    <property type="match status" value="1"/>
</dbReference>
<evidence type="ECO:0000256" key="2">
    <source>
        <dbReference type="ARBA" id="ARBA00022448"/>
    </source>
</evidence>
<accession>A0A1X7RJZ1</accession>
<name>A0A1X7RJZ1_ZYMT9</name>
<dbReference type="PANTHER" id="PTHR23504:SF2">
    <property type="entry name" value="TRANSPORTER, PUTATIVE (AFU_ORTHOLOGUE AFUA_8G04150)-RELATED"/>
    <property type="match status" value="1"/>
</dbReference>
<feature type="transmembrane region" description="Helical" evidence="7">
    <location>
        <begin position="447"/>
        <end position="470"/>
    </location>
</feature>
<dbReference type="SUPFAM" id="SSF103473">
    <property type="entry name" value="MFS general substrate transporter"/>
    <property type="match status" value="1"/>
</dbReference>
<evidence type="ECO:0000256" key="1">
    <source>
        <dbReference type="ARBA" id="ARBA00004141"/>
    </source>
</evidence>
<evidence type="ECO:0000256" key="6">
    <source>
        <dbReference type="SAM" id="MobiDB-lite"/>
    </source>
</evidence>
<dbReference type="Pfam" id="PF07690">
    <property type="entry name" value="MFS_1"/>
    <property type="match status" value="1"/>
</dbReference>
<sequence length="1002" mass="109751">MADSDPSLSGFRYESMDWKKYMRFRPAYPQKLYDTVYAHHQANGGAYDSALDIGAGPGIISAEIGKKFKHVTLTDPSAEYVNAAKSYLASAVPDGNFDFVQTKAEDLAPSKLPKDEKVDLVVAGCCMHWTDANIAIPAIASILKPGGTFAAWTYGIRILFDRGENLDEVRDIYYSIWDKMMAHSIARSDKPIIAALAATDHRYDHIPFPTSTWSSVRRIHTNAGAPFCYSSNRPDHFPTLPSQALPSDSVEDFHDDGMLRKDEVDYEYLEGLLWSLMPDLDMKEFAGEELGTLKKALGGKRVGVRWPFVLVLATRNCEQSSISRKQNRVACEETWDGERQDVKRKRHHRSSLRLHSREEELTYLARATLILRTTKGPELDRGLRVQDQASQPPDDENRTTITTGVANLHPNDAYYANEHDVPSALSSGASTPMRRLRKRKQRDANKFPAAQLFLLALVRVAEPIALTSIFPYAWKLVLHFHVGQESKASFYAGLLISAFALAESITGMFWGGLSDRVGRKPVLLMGCLGTIASLLVVGFSGSFWMALAGRFLGGALNGNIGVIQTMVAELVQNPKHEPKAYAIMPFVWSVGTIVGPSIGGLFAMPVKTWPDVFSKGGVFDKFPYLLPNLICVGLMLISVVAGYFCLEETHPDMQPWSTASDLAHTHAETPIMPAQAGTTTSAANLTQPDSYGTFNAIYEDDIEEWDLHPDGRSRTPSAHSESSSSNSDRVFTKKIIMLTVALGIFTYHSMTYDHLLPIFFQDERVSPTTILSNVPTGSLAGGLGLSTQRVGLIMSINGLLALLIQALIFPLIVSYLGVWRTFLAVTLGHPVAYTIVPFLVFVPERYLYVAIYGCLFIRNLMAILAYPLLLILIKEAAPKPSFLGRINGLAASTGAACRTLASPIAGALYGLGIGVECTGIAWWCSALVAMVGAAQVFWIAREKGEGEGGEGVHVEGVGGFMDGHGGGKRGRRKSVVRIRVGYGEDSGYNSADEETPMLGRRG</sequence>
<keyword evidence="2" id="KW-0813">Transport</keyword>
<evidence type="ECO:0000313" key="10">
    <source>
        <dbReference type="Proteomes" id="UP000215127"/>
    </source>
</evidence>
<feature type="transmembrane region" description="Helical" evidence="7">
    <location>
        <begin position="583"/>
        <end position="604"/>
    </location>
</feature>
<keyword evidence="4 7" id="KW-1133">Transmembrane helix</keyword>
<feature type="transmembrane region" description="Helical" evidence="7">
    <location>
        <begin position="624"/>
        <end position="646"/>
    </location>
</feature>
<dbReference type="PRINTS" id="PR01035">
    <property type="entry name" value="TCRTETA"/>
</dbReference>